<reference evidence="1 2" key="1">
    <citation type="submission" date="2014-11" db="EMBL/GenBank/DDBJ databases">
        <authorList>
            <person name="Zhu J."/>
            <person name="Qi W."/>
            <person name="Song R."/>
        </authorList>
    </citation>
    <scope>NUCLEOTIDE SEQUENCE [LARGE SCALE GENOMIC DNA]</scope>
</reference>
<gene>
    <name evidence="1" type="ORF">Vbra_10063</name>
</gene>
<protein>
    <submittedName>
        <fullName evidence="1">Uncharacterized protein</fullName>
    </submittedName>
</protein>
<dbReference type="VEuPathDB" id="CryptoDB:Vbra_10063"/>
<organism evidence="1 2">
    <name type="scientific">Vitrella brassicaformis (strain CCMP3155)</name>
    <dbReference type="NCBI Taxonomy" id="1169540"/>
    <lineage>
        <taxon>Eukaryota</taxon>
        <taxon>Sar</taxon>
        <taxon>Alveolata</taxon>
        <taxon>Colpodellida</taxon>
        <taxon>Vitrellaceae</taxon>
        <taxon>Vitrella</taxon>
    </lineage>
</organism>
<proteinExistence type="predicted"/>
<keyword evidence="2" id="KW-1185">Reference proteome</keyword>
<accession>A0A0G4GL21</accession>
<dbReference type="Proteomes" id="UP000041254">
    <property type="component" value="Unassembled WGS sequence"/>
</dbReference>
<dbReference type="AlphaFoldDB" id="A0A0G4GL21"/>
<name>A0A0G4GL21_VITBC</name>
<sequence>MMARPPRVLPETAAADGISISSLYPKTGSCSSITSLTPFHFSAIYHPASLPSQLPPVPSHKQKTAEIYPSLWRFSLAHWRYLS</sequence>
<evidence type="ECO:0000313" key="1">
    <source>
        <dbReference type="EMBL" id="CEM30737.1"/>
    </source>
</evidence>
<evidence type="ECO:0000313" key="2">
    <source>
        <dbReference type="Proteomes" id="UP000041254"/>
    </source>
</evidence>
<dbReference type="EMBL" id="CDMY01000705">
    <property type="protein sequence ID" value="CEM30737.1"/>
    <property type="molecule type" value="Genomic_DNA"/>
</dbReference>
<dbReference type="InParanoid" id="A0A0G4GL21"/>